<dbReference type="STRING" id="1097556.R4XEA1"/>
<dbReference type="GO" id="GO:0000724">
    <property type="term" value="P:double-strand break repair via homologous recombination"/>
    <property type="evidence" value="ECO:0007669"/>
    <property type="project" value="TreeGrafter"/>
</dbReference>
<proteinExistence type="predicted"/>
<feature type="domain" description="GIY-YIG" evidence="2">
    <location>
        <begin position="15"/>
        <end position="66"/>
    </location>
</feature>
<dbReference type="Pfam" id="PF01541">
    <property type="entry name" value="GIY-YIG"/>
    <property type="match status" value="1"/>
</dbReference>
<feature type="region of interest" description="Disordered" evidence="1">
    <location>
        <begin position="32"/>
        <end position="54"/>
    </location>
</feature>
<dbReference type="Proteomes" id="UP000013776">
    <property type="component" value="Unassembled WGS sequence"/>
</dbReference>
<dbReference type="Gene3D" id="3.40.1440.10">
    <property type="entry name" value="GIY-YIG endonuclease"/>
    <property type="match status" value="1"/>
</dbReference>
<accession>R4XEA1</accession>
<dbReference type="GO" id="GO:0033557">
    <property type="term" value="C:Slx1-Slx4 complex"/>
    <property type="evidence" value="ECO:0007669"/>
    <property type="project" value="TreeGrafter"/>
</dbReference>
<evidence type="ECO:0000259" key="2">
    <source>
        <dbReference type="PROSITE" id="PS50164"/>
    </source>
</evidence>
<organism evidence="3 4">
    <name type="scientific">Taphrina deformans (strain PYCC 5710 / ATCC 11124 / CBS 356.35 / IMI 108563 / JCM 9778 / NBRC 8474)</name>
    <name type="common">Peach leaf curl fungus</name>
    <name type="synonym">Lalaria deformans</name>
    <dbReference type="NCBI Taxonomy" id="1097556"/>
    <lineage>
        <taxon>Eukaryota</taxon>
        <taxon>Fungi</taxon>
        <taxon>Dikarya</taxon>
        <taxon>Ascomycota</taxon>
        <taxon>Taphrinomycotina</taxon>
        <taxon>Taphrinomycetes</taxon>
        <taxon>Taphrinales</taxon>
        <taxon>Taphrinaceae</taxon>
        <taxon>Taphrina</taxon>
    </lineage>
</organism>
<dbReference type="EMBL" id="CAHR02000207">
    <property type="protein sequence ID" value="CCG84147.1"/>
    <property type="molecule type" value="Genomic_DNA"/>
</dbReference>
<evidence type="ECO:0000256" key="1">
    <source>
        <dbReference type="SAM" id="MobiDB-lite"/>
    </source>
</evidence>
<evidence type="ECO:0000313" key="3">
    <source>
        <dbReference type="EMBL" id="CCG84147.1"/>
    </source>
</evidence>
<sequence>MSATAAVARPHVYPNFYACYLLRSLKPKYTTRTYVGSTPDPPRRIRQHNGELTAGAKKTARYRYNY</sequence>
<dbReference type="InterPro" id="IPR000305">
    <property type="entry name" value="GIY-YIG_endonuc"/>
</dbReference>
<dbReference type="SUPFAM" id="SSF82771">
    <property type="entry name" value="GIY-YIG endonuclease"/>
    <property type="match status" value="1"/>
</dbReference>
<dbReference type="AlphaFoldDB" id="R4XEA1"/>
<dbReference type="PANTHER" id="PTHR20208">
    <property type="entry name" value="STRUCTURE-SPECIFIC ENDONUCLEASE SUBUNIT SLX1"/>
    <property type="match status" value="1"/>
</dbReference>
<dbReference type="PANTHER" id="PTHR20208:SF10">
    <property type="entry name" value="STRUCTURE-SPECIFIC ENDONUCLEASE SUBUNIT SLX1"/>
    <property type="match status" value="1"/>
</dbReference>
<reference evidence="3 4" key="1">
    <citation type="journal article" date="2013" name="MBio">
        <title>Genome sequencing of the plant pathogen Taphrina deformans, the causal agent of peach leaf curl.</title>
        <authorList>
            <person name="Cisse O.H."/>
            <person name="Almeida J.M.G.C.F."/>
            <person name="Fonseca A."/>
            <person name="Kumar A.A."/>
            <person name="Salojaervi J."/>
            <person name="Overmyer K."/>
            <person name="Hauser P.M."/>
            <person name="Pagni M."/>
        </authorList>
    </citation>
    <scope>NUCLEOTIDE SEQUENCE [LARGE SCALE GENOMIC DNA]</scope>
    <source>
        <strain evidence="4">PYCC 5710 / ATCC 11124 / CBS 356.35 / IMI 108563 / JCM 9778 / NBRC 8474</strain>
    </source>
</reference>
<dbReference type="eggNOG" id="KOG3005">
    <property type="taxonomic scope" value="Eukaryota"/>
</dbReference>
<comment type="caution">
    <text evidence="3">The sequence shown here is derived from an EMBL/GenBank/DDBJ whole genome shotgun (WGS) entry which is preliminary data.</text>
</comment>
<protein>
    <recommendedName>
        <fullName evidence="2">GIY-YIG domain-containing protein</fullName>
    </recommendedName>
</protein>
<dbReference type="OrthoDB" id="24645at2759"/>
<dbReference type="GO" id="GO:0017108">
    <property type="term" value="F:5'-flap endonuclease activity"/>
    <property type="evidence" value="ECO:0007669"/>
    <property type="project" value="TreeGrafter"/>
</dbReference>
<name>R4XEA1_TAPDE</name>
<dbReference type="PROSITE" id="PS50164">
    <property type="entry name" value="GIY_YIG"/>
    <property type="match status" value="1"/>
</dbReference>
<dbReference type="InterPro" id="IPR035901">
    <property type="entry name" value="GIY-YIG_endonuc_sf"/>
</dbReference>
<keyword evidence="4" id="KW-1185">Reference proteome</keyword>
<dbReference type="GO" id="GO:0008821">
    <property type="term" value="F:crossover junction DNA endonuclease activity"/>
    <property type="evidence" value="ECO:0007669"/>
    <property type="project" value="TreeGrafter"/>
</dbReference>
<gene>
    <name evidence="3" type="ORF">TAPDE_004543</name>
</gene>
<dbReference type="VEuPathDB" id="FungiDB:TAPDE_004543"/>
<dbReference type="InterPro" id="IPR050381">
    <property type="entry name" value="SLX1_endonuclease"/>
</dbReference>
<evidence type="ECO:0000313" key="4">
    <source>
        <dbReference type="Proteomes" id="UP000013776"/>
    </source>
</evidence>